<evidence type="ECO:0000259" key="5">
    <source>
        <dbReference type="Pfam" id="PF04542"/>
    </source>
</evidence>
<evidence type="ECO:0000256" key="2">
    <source>
        <dbReference type="ARBA" id="ARBA00023015"/>
    </source>
</evidence>
<keyword evidence="2" id="KW-0805">Transcription regulation</keyword>
<dbReference type="Pfam" id="PF20239">
    <property type="entry name" value="DUF6596"/>
    <property type="match status" value="1"/>
</dbReference>
<comment type="caution">
    <text evidence="8">The sequence shown here is derived from an EMBL/GenBank/DDBJ whole genome shotgun (WGS) entry which is preliminary data.</text>
</comment>
<dbReference type="PANTHER" id="PTHR47756:SF2">
    <property type="entry name" value="BLL6612 PROTEIN"/>
    <property type="match status" value="1"/>
</dbReference>
<comment type="similarity">
    <text evidence="1">Belongs to the sigma-70 factor family. ECF subfamily.</text>
</comment>
<evidence type="ECO:0000256" key="1">
    <source>
        <dbReference type="ARBA" id="ARBA00010641"/>
    </source>
</evidence>
<evidence type="ECO:0000259" key="7">
    <source>
        <dbReference type="Pfam" id="PF20239"/>
    </source>
</evidence>
<dbReference type="Pfam" id="PF08281">
    <property type="entry name" value="Sigma70_r4_2"/>
    <property type="match status" value="1"/>
</dbReference>
<keyword evidence="4" id="KW-0804">Transcription</keyword>
<dbReference type="Pfam" id="PF04542">
    <property type="entry name" value="Sigma70_r2"/>
    <property type="match status" value="1"/>
</dbReference>
<feature type="domain" description="RNA polymerase sigma factor 70 region 4 type 2" evidence="6">
    <location>
        <begin position="113"/>
        <end position="164"/>
    </location>
</feature>
<organism evidence="8 9">
    <name type="scientific">Sphaerisporangium rhizosphaerae</name>
    <dbReference type="NCBI Taxonomy" id="2269375"/>
    <lineage>
        <taxon>Bacteria</taxon>
        <taxon>Bacillati</taxon>
        <taxon>Actinomycetota</taxon>
        <taxon>Actinomycetes</taxon>
        <taxon>Streptosporangiales</taxon>
        <taxon>Streptosporangiaceae</taxon>
        <taxon>Sphaerisporangium</taxon>
    </lineage>
</organism>
<dbReference type="Proteomes" id="UP001596496">
    <property type="component" value="Unassembled WGS sequence"/>
</dbReference>
<evidence type="ECO:0000256" key="4">
    <source>
        <dbReference type="ARBA" id="ARBA00023163"/>
    </source>
</evidence>
<reference evidence="9" key="1">
    <citation type="journal article" date="2019" name="Int. J. Syst. Evol. Microbiol.">
        <title>The Global Catalogue of Microorganisms (GCM) 10K type strain sequencing project: providing services to taxonomists for standard genome sequencing and annotation.</title>
        <authorList>
            <consortium name="The Broad Institute Genomics Platform"/>
            <consortium name="The Broad Institute Genome Sequencing Center for Infectious Disease"/>
            <person name="Wu L."/>
            <person name="Ma J."/>
        </authorList>
    </citation>
    <scope>NUCLEOTIDE SEQUENCE [LARGE SCALE GENOMIC DNA]</scope>
    <source>
        <strain evidence="9">CECT 7649</strain>
    </source>
</reference>
<dbReference type="InterPro" id="IPR013325">
    <property type="entry name" value="RNA_pol_sigma_r2"/>
</dbReference>
<evidence type="ECO:0000313" key="8">
    <source>
        <dbReference type="EMBL" id="MFC7384763.1"/>
    </source>
</evidence>
<keyword evidence="3" id="KW-0731">Sigma factor</keyword>
<dbReference type="Gene3D" id="1.10.10.10">
    <property type="entry name" value="Winged helix-like DNA-binding domain superfamily/Winged helix DNA-binding domain"/>
    <property type="match status" value="1"/>
</dbReference>
<protein>
    <submittedName>
        <fullName evidence="8">RNA polymerase sigma factor</fullName>
    </submittedName>
</protein>
<dbReference type="InterPro" id="IPR013324">
    <property type="entry name" value="RNA_pol_sigma_r3/r4-like"/>
</dbReference>
<proteinExistence type="inferred from homology"/>
<gene>
    <name evidence="8" type="ORF">ACFQSB_21300</name>
</gene>
<dbReference type="InterPro" id="IPR036388">
    <property type="entry name" value="WH-like_DNA-bd_sf"/>
</dbReference>
<evidence type="ECO:0000313" key="9">
    <source>
        <dbReference type="Proteomes" id="UP001596496"/>
    </source>
</evidence>
<sequence length="416" mass="44794">MSTDTHFEDLLRELAPKVLGALIRRHGHFDAAEDAVQEALLAAALQWPEQGVPDAPKAWLITVAGRRLTDQWRSDQARRVREVTVATMEPGGEAAPGPGEDAPPDQDDTLTLLFMCCHPALSPPSQLALTLRAVGGLTTAQIARAFLVPEATMAQRISRAKQRIKTTGIPFGPPPEPERAERLRVVLHVLYLIFNEGYTSTSGDQLHRAELTGEAIRLTRAVHRLLPGDGEVAGLLALMLLTDARRPARTDAAGGLIPLAEQDRGRWNREQIGEGVRLITAALSGAPLGPYQLQAAIAAVHAEAPTAAGTDWAQILALYELLERMAPSPVVTLNHVVALAMVKGAAEGLALLATLDGDERLQGHHRVDAVRAHLLEMAGQVEDARACYRAAARRTTSLPEQRYLDGRADRLAPAGP</sequence>
<feature type="domain" description="RNA polymerase sigma-70 region 2" evidence="5">
    <location>
        <begin position="10"/>
        <end position="76"/>
    </location>
</feature>
<evidence type="ECO:0000256" key="3">
    <source>
        <dbReference type="ARBA" id="ARBA00023082"/>
    </source>
</evidence>
<name>A0ABW2P540_9ACTN</name>
<dbReference type="EMBL" id="JBHTCG010000014">
    <property type="protein sequence ID" value="MFC7384763.1"/>
    <property type="molecule type" value="Genomic_DNA"/>
</dbReference>
<dbReference type="RefSeq" id="WP_354849519.1">
    <property type="nucleotide sequence ID" value="NZ_JBHTCG010000014.1"/>
</dbReference>
<feature type="domain" description="DUF6596" evidence="7">
    <location>
        <begin position="182"/>
        <end position="282"/>
    </location>
</feature>
<dbReference type="Gene3D" id="1.10.1740.10">
    <property type="match status" value="1"/>
</dbReference>
<dbReference type="InterPro" id="IPR046531">
    <property type="entry name" value="DUF6596"/>
</dbReference>
<dbReference type="SUPFAM" id="SSF88946">
    <property type="entry name" value="Sigma2 domain of RNA polymerase sigma factors"/>
    <property type="match status" value="1"/>
</dbReference>
<keyword evidence="9" id="KW-1185">Reference proteome</keyword>
<dbReference type="PANTHER" id="PTHR47756">
    <property type="entry name" value="BLL6612 PROTEIN-RELATED"/>
    <property type="match status" value="1"/>
</dbReference>
<dbReference type="InterPro" id="IPR007627">
    <property type="entry name" value="RNA_pol_sigma70_r2"/>
</dbReference>
<evidence type="ECO:0000259" key="6">
    <source>
        <dbReference type="Pfam" id="PF08281"/>
    </source>
</evidence>
<accession>A0ABW2P540</accession>
<dbReference type="SUPFAM" id="SSF88659">
    <property type="entry name" value="Sigma3 and sigma4 domains of RNA polymerase sigma factors"/>
    <property type="match status" value="1"/>
</dbReference>
<dbReference type="InterPro" id="IPR013249">
    <property type="entry name" value="RNA_pol_sigma70_r4_t2"/>
</dbReference>